<feature type="compositionally biased region" description="Polar residues" evidence="1">
    <location>
        <begin position="1071"/>
        <end position="1095"/>
    </location>
</feature>
<feature type="compositionally biased region" description="Polar residues" evidence="1">
    <location>
        <begin position="900"/>
        <end position="916"/>
    </location>
</feature>
<feature type="compositionally biased region" description="Basic and acidic residues" evidence="1">
    <location>
        <begin position="887"/>
        <end position="899"/>
    </location>
</feature>
<feature type="compositionally biased region" description="Basic and acidic residues" evidence="1">
    <location>
        <begin position="855"/>
        <end position="864"/>
    </location>
</feature>
<dbReference type="EMBL" id="JTDY01000011">
    <property type="protein sequence ID" value="KOB79449.1"/>
    <property type="molecule type" value="Genomic_DNA"/>
</dbReference>
<name>A0A0L7LVP1_OPEBR</name>
<feature type="compositionally biased region" description="Polar residues" evidence="1">
    <location>
        <begin position="977"/>
        <end position="989"/>
    </location>
</feature>
<keyword evidence="3" id="KW-1185">Reference proteome</keyword>
<feature type="compositionally biased region" description="Polar residues" evidence="1">
    <location>
        <begin position="372"/>
        <end position="381"/>
    </location>
</feature>
<feature type="region of interest" description="Disordered" evidence="1">
    <location>
        <begin position="1137"/>
        <end position="1165"/>
    </location>
</feature>
<gene>
    <name evidence="2" type="ORF">OBRU01_00074</name>
</gene>
<feature type="compositionally biased region" description="Basic and acidic residues" evidence="1">
    <location>
        <begin position="172"/>
        <end position="192"/>
    </location>
</feature>
<feature type="compositionally biased region" description="Basic and acidic residues" evidence="1">
    <location>
        <begin position="783"/>
        <end position="797"/>
    </location>
</feature>
<feature type="region of interest" description="Disordered" evidence="1">
    <location>
        <begin position="300"/>
        <end position="381"/>
    </location>
</feature>
<feature type="compositionally biased region" description="Basic residues" evidence="1">
    <location>
        <begin position="865"/>
        <end position="886"/>
    </location>
</feature>
<feature type="compositionally biased region" description="Basic and acidic residues" evidence="1">
    <location>
        <begin position="939"/>
        <end position="953"/>
    </location>
</feature>
<feature type="compositionally biased region" description="Basic and acidic residues" evidence="1">
    <location>
        <begin position="965"/>
        <end position="976"/>
    </location>
</feature>
<feature type="compositionally biased region" description="Basic and acidic residues" evidence="1">
    <location>
        <begin position="676"/>
        <end position="688"/>
    </location>
</feature>
<sequence length="1268" mass="142280">MSDSSSESELLTTKNLVTFQNESTIVSVKGHNINTTNLTGLSFQNNVFTSTLNRPWNNEWQRRAESNCGQRSIGYRRETSPMSVVSACDARQRNYSRWNDTRGMNSQRSVYNGRGGSPVSLRSVEACNQFYKHKTRKRIEKRRNLKMFLRGYLQKSGHDSGELASDSSISSDDNRTTRGSSHKDKSCCRSTKTDVSDLRKSIRCDNQLKDCTGNFKQSSMRSMIGGPANISQLNKSSVGSFRSTNKKPSSTNSMLPPQSRENTNQSSTTLSDRFKNGYSLPVERFNSSIAASTIPEGAAGKYSETNKHQNAKPSNTEHNVQHKSPQDLNSDDEEISSEIKTTERPANLRKRSVERDDNIGLPNHKRPKVASPSKNISKSLKNSTAIEKASNYYEFAKPAFPVRRSAANLKAKDIIKARPAEMNSTDKLISKSRTLLSDNLMQPPSLPAKKLNPITQPNKVEDIAEPSVISQNTTDASMRQSFIKRKLFTQNMDVTEKTNEIFDGSSPEKSIYDAIQKDKKKTRKLVTSQCCLSRAIEPEGSVILNLINKFVSDDIMNATTQSNKTVQSKLEDNDDKWDVSTIIATRNNDENVSDTFTDEDTLDADNRKLKPSPKAMENKSDETSNKIVEILPPKVTKVIQKVLVEKTGTPNKTVQKSVKTFWDTDFESEAEGTPTTRRDDFKENHRTDNIGQNAASQVKLQGPSSMFSANKTPASNTTIMNNTVDSIHRFNNTNSSFRLYTHRNNKLQKLAPEKYKEPAKSHIEPQSTTTKATSIDLSMQENNAEHSNKAKIQEKPKHSNKKSPAKHTHRNNKPKKLAPKNYEEPVKSHIEPQSKTTKATSIDLSMQENNTKHTNKAEIQEKPKHSNKKSPAKHTHRNNKPKKLAPKKYEEPVKSHIEPQSKTTKATSLDISMQENNTKHTNKAKIQEKPKHSNKKSPAKQEKPNKETRKETQKLSVIEQIQKQNSKDKILKRDQTKTQNGKTTETVQNEQRDNKEPNAGQNKPQNSKKTGSTQNNAQAKKGAKVNQNETQNNNKTETNNKPQNNLNSVSSTTNTKQTTNTKAKKTDTAQLETANNNKKSNQNATSNNSNGSKMSDSIVYEDSITETNKSLRPVRSSRISKQNATLQTSKANTTLSMTLRSSSRSSDVNLSKLSNEEKNKTPRKNSKIKFIKSAASFSLQHGKLAVSKPVANNYYLRLCENKDIDSSDVSFTLANDKESPNRRNTTSSRNNLKTMKHAGINLTPVGEHALLRKNTSRRNRLPNLRYVS</sequence>
<comment type="caution">
    <text evidence="2">The sequence shown here is derived from an EMBL/GenBank/DDBJ whole genome shotgun (WGS) entry which is preliminary data.</text>
</comment>
<feature type="compositionally biased region" description="Polar residues" evidence="1">
    <location>
        <begin position="229"/>
        <end position="271"/>
    </location>
</feature>
<feature type="region of interest" description="Disordered" evidence="1">
    <location>
        <begin position="217"/>
        <end position="274"/>
    </location>
</feature>
<protein>
    <submittedName>
        <fullName evidence="2">Uncharacterized protein</fullName>
    </submittedName>
</protein>
<feature type="region of interest" description="Disordered" evidence="1">
    <location>
        <begin position="603"/>
        <end position="624"/>
    </location>
</feature>
<proteinExistence type="predicted"/>
<accession>A0A0L7LVP1</accession>
<dbReference type="Proteomes" id="UP000037510">
    <property type="component" value="Unassembled WGS sequence"/>
</dbReference>
<feature type="compositionally biased region" description="Basic and acidic residues" evidence="1">
    <location>
        <begin position="821"/>
        <end position="832"/>
    </location>
</feature>
<feature type="compositionally biased region" description="Polar residues" evidence="1">
    <location>
        <begin position="833"/>
        <end position="849"/>
    </location>
</feature>
<organism evidence="2 3">
    <name type="scientific">Operophtera brumata</name>
    <name type="common">Winter moth</name>
    <name type="synonym">Phalaena brumata</name>
    <dbReference type="NCBI Taxonomy" id="104452"/>
    <lineage>
        <taxon>Eukaryota</taxon>
        <taxon>Metazoa</taxon>
        <taxon>Ecdysozoa</taxon>
        <taxon>Arthropoda</taxon>
        <taxon>Hexapoda</taxon>
        <taxon>Insecta</taxon>
        <taxon>Pterygota</taxon>
        <taxon>Neoptera</taxon>
        <taxon>Endopterygota</taxon>
        <taxon>Lepidoptera</taxon>
        <taxon>Glossata</taxon>
        <taxon>Ditrysia</taxon>
        <taxon>Geometroidea</taxon>
        <taxon>Geometridae</taxon>
        <taxon>Larentiinae</taxon>
        <taxon>Operophtera</taxon>
    </lineage>
</organism>
<reference evidence="2 3" key="1">
    <citation type="journal article" date="2015" name="Genome Biol. Evol.">
        <title>The genome of winter moth (Operophtera brumata) provides a genomic perspective on sexual dimorphism and phenology.</title>
        <authorList>
            <person name="Derks M.F."/>
            <person name="Smit S."/>
            <person name="Salis L."/>
            <person name="Schijlen E."/>
            <person name="Bossers A."/>
            <person name="Mateman C."/>
            <person name="Pijl A.S."/>
            <person name="de Ridder D."/>
            <person name="Groenen M.A."/>
            <person name="Visser M.E."/>
            <person name="Megens H.J."/>
        </authorList>
    </citation>
    <scope>NUCLEOTIDE SEQUENCE [LARGE SCALE GENOMIC DNA]</scope>
    <source>
        <strain evidence="2">WM2013NL</strain>
        <tissue evidence="2">Head and thorax</tissue>
    </source>
</reference>
<feature type="compositionally biased region" description="Basic residues" evidence="1">
    <location>
        <begin position="798"/>
        <end position="818"/>
    </location>
</feature>
<feature type="compositionally biased region" description="Low complexity" evidence="1">
    <location>
        <begin position="1137"/>
        <end position="1153"/>
    </location>
</feature>
<feature type="compositionally biased region" description="Polar residues" evidence="1">
    <location>
        <begin position="311"/>
        <end position="328"/>
    </location>
</feature>
<evidence type="ECO:0000313" key="3">
    <source>
        <dbReference type="Proteomes" id="UP000037510"/>
    </source>
</evidence>
<feature type="region of interest" description="Disordered" evidence="1">
    <location>
        <begin position="156"/>
        <end position="192"/>
    </location>
</feature>
<feature type="region of interest" description="Disordered" evidence="1">
    <location>
        <begin position="781"/>
        <end position="1095"/>
    </location>
</feature>
<feature type="compositionally biased region" description="Polar residues" evidence="1">
    <location>
        <begin position="999"/>
        <end position="1018"/>
    </location>
</feature>
<feature type="compositionally biased region" description="Low complexity" evidence="1">
    <location>
        <begin position="1026"/>
        <end position="1061"/>
    </location>
</feature>
<evidence type="ECO:0000256" key="1">
    <source>
        <dbReference type="SAM" id="MobiDB-lite"/>
    </source>
</evidence>
<feature type="region of interest" description="Disordered" evidence="1">
    <location>
        <begin position="668"/>
        <end position="697"/>
    </location>
</feature>
<dbReference type="AlphaFoldDB" id="A0A0L7LVP1"/>
<evidence type="ECO:0000313" key="2">
    <source>
        <dbReference type="EMBL" id="KOB79449.1"/>
    </source>
</evidence>